<accession>A0A067RKC4</accession>
<name>A0A067RKC4_ZOONE</name>
<reference evidence="1 2" key="1">
    <citation type="journal article" date="2014" name="Nat. Commun.">
        <title>Molecular traces of alternative social organization in a termite genome.</title>
        <authorList>
            <person name="Terrapon N."/>
            <person name="Li C."/>
            <person name="Robertson H.M."/>
            <person name="Ji L."/>
            <person name="Meng X."/>
            <person name="Booth W."/>
            <person name="Chen Z."/>
            <person name="Childers C.P."/>
            <person name="Glastad K.M."/>
            <person name="Gokhale K."/>
            <person name="Gowin J."/>
            <person name="Gronenberg W."/>
            <person name="Hermansen R.A."/>
            <person name="Hu H."/>
            <person name="Hunt B.G."/>
            <person name="Huylmans A.K."/>
            <person name="Khalil S.M."/>
            <person name="Mitchell R.D."/>
            <person name="Munoz-Torres M.C."/>
            <person name="Mustard J.A."/>
            <person name="Pan H."/>
            <person name="Reese J.T."/>
            <person name="Scharf M.E."/>
            <person name="Sun F."/>
            <person name="Vogel H."/>
            <person name="Xiao J."/>
            <person name="Yang W."/>
            <person name="Yang Z."/>
            <person name="Yang Z."/>
            <person name="Zhou J."/>
            <person name="Zhu J."/>
            <person name="Brent C.S."/>
            <person name="Elsik C.G."/>
            <person name="Goodisman M.A."/>
            <person name="Liberles D.A."/>
            <person name="Roe R.M."/>
            <person name="Vargo E.L."/>
            <person name="Vilcinskas A."/>
            <person name="Wang J."/>
            <person name="Bornberg-Bauer E."/>
            <person name="Korb J."/>
            <person name="Zhang G."/>
            <person name="Liebig J."/>
        </authorList>
    </citation>
    <scope>NUCLEOTIDE SEQUENCE [LARGE SCALE GENOMIC DNA]</scope>
    <source>
        <tissue evidence="1">Whole organism</tissue>
    </source>
</reference>
<organism evidence="1 2">
    <name type="scientific">Zootermopsis nevadensis</name>
    <name type="common">Dampwood termite</name>
    <dbReference type="NCBI Taxonomy" id="136037"/>
    <lineage>
        <taxon>Eukaryota</taxon>
        <taxon>Metazoa</taxon>
        <taxon>Ecdysozoa</taxon>
        <taxon>Arthropoda</taxon>
        <taxon>Hexapoda</taxon>
        <taxon>Insecta</taxon>
        <taxon>Pterygota</taxon>
        <taxon>Neoptera</taxon>
        <taxon>Polyneoptera</taxon>
        <taxon>Dictyoptera</taxon>
        <taxon>Blattodea</taxon>
        <taxon>Blattoidea</taxon>
        <taxon>Termitoidae</taxon>
        <taxon>Termopsidae</taxon>
        <taxon>Zootermopsis</taxon>
    </lineage>
</organism>
<gene>
    <name evidence="1" type="ORF">L798_04809</name>
</gene>
<proteinExistence type="predicted"/>
<keyword evidence="2" id="KW-1185">Reference proteome</keyword>
<dbReference type="EMBL" id="KK852417">
    <property type="protein sequence ID" value="KDR24321.1"/>
    <property type="molecule type" value="Genomic_DNA"/>
</dbReference>
<dbReference type="InParanoid" id="A0A067RKC4"/>
<dbReference type="eggNOG" id="ENOG502S6NH">
    <property type="taxonomic scope" value="Eukaryota"/>
</dbReference>
<dbReference type="Proteomes" id="UP000027135">
    <property type="component" value="Unassembled WGS sequence"/>
</dbReference>
<dbReference type="OMA" id="MAIRIVH"/>
<protein>
    <submittedName>
        <fullName evidence="1">Uncharacterized protein</fullName>
    </submittedName>
</protein>
<evidence type="ECO:0000313" key="2">
    <source>
        <dbReference type="Proteomes" id="UP000027135"/>
    </source>
</evidence>
<evidence type="ECO:0000313" key="1">
    <source>
        <dbReference type="EMBL" id="KDR24321.1"/>
    </source>
</evidence>
<dbReference type="AlphaFoldDB" id="A0A067RKC4"/>
<sequence length="170" mass="19040">MVGTNGTMIAIRMFRSKLRKRDENSVRQDHAILHSAQQQNNNHCNHNNNNSGTATPPAVANGGTTIPTVSATVIYPPPIPTSTDAAALANGLTTPRQFIWQNPATHPYALYSNDKETLVHPLPSEQPGFCRGFRKNLQGRWKRLVKRKPINETYAIPPELRDQLKNIYVY</sequence>